<name>A0ABV5VXK7_9BACL</name>
<keyword evidence="7" id="KW-1185">Reference proteome</keyword>
<evidence type="ECO:0000256" key="1">
    <source>
        <dbReference type="ARBA" id="ARBA00022723"/>
    </source>
</evidence>
<dbReference type="RefSeq" id="WP_344902541.1">
    <property type="nucleotide sequence ID" value="NZ_BAAAYO010000001.1"/>
</dbReference>
<evidence type="ECO:0000256" key="3">
    <source>
        <dbReference type="ARBA" id="ARBA00023004"/>
    </source>
</evidence>
<organism evidence="6 7">
    <name type="scientific">Paenibacillus hodogayensis</name>
    <dbReference type="NCBI Taxonomy" id="279208"/>
    <lineage>
        <taxon>Bacteria</taxon>
        <taxon>Bacillati</taxon>
        <taxon>Bacillota</taxon>
        <taxon>Bacilli</taxon>
        <taxon>Bacillales</taxon>
        <taxon>Paenibacillaceae</taxon>
        <taxon>Paenibacillus</taxon>
    </lineage>
</organism>
<feature type="domain" description="Calcineurin-like phosphoesterase" evidence="5">
    <location>
        <begin position="5"/>
        <end position="200"/>
    </location>
</feature>
<dbReference type="InterPro" id="IPR029052">
    <property type="entry name" value="Metallo-depent_PP-like"/>
</dbReference>
<dbReference type="PANTHER" id="PTHR42988:SF2">
    <property type="entry name" value="CYCLIC NUCLEOTIDE PHOSPHODIESTERASE CBUA0032-RELATED"/>
    <property type="match status" value="1"/>
</dbReference>
<accession>A0ABV5VXK7</accession>
<dbReference type="SUPFAM" id="SSF56300">
    <property type="entry name" value="Metallo-dependent phosphatases"/>
    <property type="match status" value="1"/>
</dbReference>
<dbReference type="InterPro" id="IPR050884">
    <property type="entry name" value="CNP_phosphodiesterase-III"/>
</dbReference>
<keyword evidence="3" id="KW-0408">Iron</keyword>
<reference evidence="6 7" key="1">
    <citation type="submission" date="2024-09" db="EMBL/GenBank/DDBJ databases">
        <authorList>
            <person name="Sun Q."/>
            <person name="Mori K."/>
        </authorList>
    </citation>
    <scope>NUCLEOTIDE SEQUENCE [LARGE SCALE GENOMIC DNA]</scope>
    <source>
        <strain evidence="6 7">JCM 12520</strain>
    </source>
</reference>
<comment type="caution">
    <text evidence="6">The sequence shown here is derived from an EMBL/GenBank/DDBJ whole genome shotgun (WGS) entry which is preliminary data.</text>
</comment>
<evidence type="ECO:0000259" key="5">
    <source>
        <dbReference type="Pfam" id="PF00149"/>
    </source>
</evidence>
<dbReference type="InterPro" id="IPR004843">
    <property type="entry name" value="Calcineurin-like_PHP"/>
</dbReference>
<dbReference type="EMBL" id="JBHMAG010000012">
    <property type="protein sequence ID" value="MFB9753039.1"/>
    <property type="molecule type" value="Genomic_DNA"/>
</dbReference>
<comment type="similarity">
    <text evidence="4">Belongs to the cyclic nucleotide phosphodiesterase class-III family.</text>
</comment>
<evidence type="ECO:0000256" key="2">
    <source>
        <dbReference type="ARBA" id="ARBA00022801"/>
    </source>
</evidence>
<dbReference type="Pfam" id="PF00149">
    <property type="entry name" value="Metallophos"/>
    <property type="match status" value="1"/>
</dbReference>
<dbReference type="Proteomes" id="UP001589619">
    <property type="component" value="Unassembled WGS sequence"/>
</dbReference>
<dbReference type="EC" id="3.1.-.-" evidence="6"/>
<evidence type="ECO:0000313" key="7">
    <source>
        <dbReference type="Proteomes" id="UP001589619"/>
    </source>
</evidence>
<protein>
    <submittedName>
        <fullName evidence="6">Metallophosphoesterase family protein</fullName>
        <ecNumber evidence="6">3.1.-.-</ecNumber>
    </submittedName>
</protein>
<proteinExistence type="inferred from homology"/>
<evidence type="ECO:0000256" key="4">
    <source>
        <dbReference type="ARBA" id="ARBA00025742"/>
    </source>
</evidence>
<keyword evidence="2 6" id="KW-0378">Hydrolase</keyword>
<evidence type="ECO:0000313" key="6">
    <source>
        <dbReference type="EMBL" id="MFB9753039.1"/>
    </source>
</evidence>
<dbReference type="GO" id="GO:0016787">
    <property type="term" value="F:hydrolase activity"/>
    <property type="evidence" value="ECO:0007669"/>
    <property type="project" value="UniProtKB-KW"/>
</dbReference>
<dbReference type="PANTHER" id="PTHR42988">
    <property type="entry name" value="PHOSPHOHYDROLASE"/>
    <property type="match status" value="1"/>
</dbReference>
<gene>
    <name evidence="6" type="ORF">ACFFNY_15855</name>
</gene>
<dbReference type="Gene3D" id="3.60.21.10">
    <property type="match status" value="1"/>
</dbReference>
<keyword evidence="1" id="KW-0479">Metal-binding</keyword>
<sequence length="273" mass="29721">MNPIQFVHLTDTHLNAPDKENLFAKLQLADKVRRVFSHIHQSGLRPSFVLITGDLAHEGDSADYAYIRKLVDEGSAMLGAPVYVILGNHDHRAPFREGYLGETSSEEAYYYSHTIDGLRLIGLNSQIPGHHNGMIDDQQLSWLAEQLSTPAPRGTIVAIHHPLSTVIDMPGYDSLQNVESIRDVLAGSDVIGIMAGHVHSNHVGTFHGILSVAASGTAFGGELAEAEHFRMFDACSYNVVTVDSNGVTVSTIALPTSNAEIFRFPLTALAEQR</sequence>